<name>A0A1M7G3X5_9GAMM</name>
<accession>A0A1M7G3X5</accession>
<sequence>MKISFWKRLAIYFVLSIIVMALMSFFADDSDARASVQPAAGAQPLASSTLCYCHAIGR</sequence>
<organism evidence="2 3">
    <name type="scientific">Vreelandella subglaciescola</name>
    <dbReference type="NCBI Taxonomy" id="29571"/>
    <lineage>
        <taxon>Bacteria</taxon>
        <taxon>Pseudomonadati</taxon>
        <taxon>Pseudomonadota</taxon>
        <taxon>Gammaproteobacteria</taxon>
        <taxon>Oceanospirillales</taxon>
        <taxon>Halomonadaceae</taxon>
        <taxon>Vreelandella</taxon>
    </lineage>
</organism>
<protein>
    <submittedName>
        <fullName evidence="2">Uncharacterized protein</fullName>
    </submittedName>
</protein>
<dbReference type="InParanoid" id="A0A1M7G3X5"/>
<keyword evidence="1" id="KW-0472">Membrane</keyword>
<proteinExistence type="predicted"/>
<evidence type="ECO:0000313" key="3">
    <source>
        <dbReference type="Proteomes" id="UP000190911"/>
    </source>
</evidence>
<keyword evidence="3" id="KW-1185">Reference proteome</keyword>
<reference evidence="2 3" key="1">
    <citation type="submission" date="2016-11" db="EMBL/GenBank/DDBJ databases">
        <authorList>
            <person name="Jaros S."/>
            <person name="Januszkiewicz K."/>
            <person name="Wedrychowicz H."/>
        </authorList>
    </citation>
    <scope>NUCLEOTIDE SEQUENCE [LARGE SCALE GENOMIC DNA]</scope>
    <source>
        <strain evidence="2 3">ACAM 12</strain>
    </source>
</reference>
<feature type="transmembrane region" description="Helical" evidence="1">
    <location>
        <begin position="9"/>
        <end position="27"/>
    </location>
</feature>
<keyword evidence="1" id="KW-1133">Transmembrane helix</keyword>
<dbReference type="EMBL" id="LT670847">
    <property type="protein sequence ID" value="SHM10983.1"/>
    <property type="molecule type" value="Genomic_DNA"/>
</dbReference>
<dbReference type="AlphaFoldDB" id="A0A1M7G3X5"/>
<evidence type="ECO:0000313" key="2">
    <source>
        <dbReference type="EMBL" id="SHM10983.1"/>
    </source>
</evidence>
<dbReference type="STRING" id="29571.SAMN05878437_1262"/>
<dbReference type="RefSeq" id="WP_154045232.1">
    <property type="nucleotide sequence ID" value="NZ_LT670847.1"/>
</dbReference>
<dbReference type="Proteomes" id="UP000190911">
    <property type="component" value="Chromosome I"/>
</dbReference>
<keyword evidence="1" id="KW-0812">Transmembrane</keyword>
<evidence type="ECO:0000256" key="1">
    <source>
        <dbReference type="SAM" id="Phobius"/>
    </source>
</evidence>
<gene>
    <name evidence="2" type="ORF">SAMN05878437_1262</name>
</gene>